<dbReference type="InterPro" id="IPR036237">
    <property type="entry name" value="Xyl_isomerase-like_sf"/>
</dbReference>
<proteinExistence type="predicted"/>
<name>A0A8J3I009_9CHLR</name>
<dbReference type="InterPro" id="IPR050312">
    <property type="entry name" value="IolE/XylAMocC-like"/>
</dbReference>
<dbReference type="Pfam" id="PF01261">
    <property type="entry name" value="AP_endonuc_2"/>
    <property type="match status" value="1"/>
</dbReference>
<dbReference type="EMBL" id="BNJF01000003">
    <property type="protein sequence ID" value="GHO47417.1"/>
    <property type="molecule type" value="Genomic_DNA"/>
</dbReference>
<keyword evidence="2" id="KW-0540">Nuclease</keyword>
<dbReference type="RefSeq" id="WP_220196715.1">
    <property type="nucleotide sequence ID" value="NZ_BNJF01000003.1"/>
</dbReference>
<accession>A0A8J3I009</accession>
<dbReference type="Proteomes" id="UP000612362">
    <property type="component" value="Unassembled WGS sequence"/>
</dbReference>
<keyword evidence="3" id="KW-1185">Reference proteome</keyword>
<sequence length="279" mass="31634">MMTTSWPQVGIFTYDFTTLPALIHFCQRHRLSCVQLGGPLLEQAVADTAFAVEMRQQLQSHNIKITALAGYRNLVVPNEVKRMTNLTFLKECLRLAPLLGTPIVATETGTYSNESDWLASSVNQSVEVRERLYVTLEKLLRTAEQYGSVLALEGYVNNVIHTVDALEEVLVHFATPHLQVVLDPFNYLSRDLLPQSEQVVCDFLARFEQHFTLAHLKDVSADGAEVDTPEFGYGVFPFRPYFTFLKHRRPDLPLILEHLPMEHLSSALMRLHTQIQALA</sequence>
<keyword evidence="2" id="KW-0255">Endonuclease</keyword>
<dbReference type="GO" id="GO:0004519">
    <property type="term" value="F:endonuclease activity"/>
    <property type="evidence" value="ECO:0007669"/>
    <property type="project" value="UniProtKB-KW"/>
</dbReference>
<protein>
    <submittedName>
        <fullName evidence="2">Endonuclease</fullName>
    </submittedName>
</protein>
<dbReference type="InterPro" id="IPR013022">
    <property type="entry name" value="Xyl_isomerase-like_TIM-brl"/>
</dbReference>
<evidence type="ECO:0000313" key="3">
    <source>
        <dbReference type="Proteomes" id="UP000612362"/>
    </source>
</evidence>
<dbReference type="SUPFAM" id="SSF51658">
    <property type="entry name" value="Xylose isomerase-like"/>
    <property type="match status" value="1"/>
</dbReference>
<dbReference type="AlphaFoldDB" id="A0A8J3I009"/>
<dbReference type="Gene3D" id="3.20.20.150">
    <property type="entry name" value="Divalent-metal-dependent TIM barrel enzymes"/>
    <property type="match status" value="1"/>
</dbReference>
<keyword evidence="2" id="KW-0378">Hydrolase</keyword>
<feature type="domain" description="Xylose isomerase-like TIM barrel" evidence="1">
    <location>
        <begin position="51"/>
        <end position="259"/>
    </location>
</feature>
<reference evidence="2" key="1">
    <citation type="submission" date="2020-10" db="EMBL/GenBank/DDBJ databases">
        <title>Taxonomic study of unclassified bacteria belonging to the class Ktedonobacteria.</title>
        <authorList>
            <person name="Yabe S."/>
            <person name="Wang C.M."/>
            <person name="Zheng Y."/>
            <person name="Sakai Y."/>
            <person name="Cavaletti L."/>
            <person name="Monciardini P."/>
            <person name="Donadio S."/>
        </authorList>
    </citation>
    <scope>NUCLEOTIDE SEQUENCE</scope>
    <source>
        <strain evidence="2">SOSP1-1</strain>
    </source>
</reference>
<dbReference type="PANTHER" id="PTHR12110">
    <property type="entry name" value="HYDROXYPYRUVATE ISOMERASE"/>
    <property type="match status" value="1"/>
</dbReference>
<comment type="caution">
    <text evidence="2">The sequence shown here is derived from an EMBL/GenBank/DDBJ whole genome shotgun (WGS) entry which is preliminary data.</text>
</comment>
<dbReference type="PANTHER" id="PTHR12110:SF21">
    <property type="entry name" value="XYLOSE ISOMERASE-LIKE TIM BARREL DOMAIN-CONTAINING PROTEIN"/>
    <property type="match status" value="1"/>
</dbReference>
<evidence type="ECO:0000313" key="2">
    <source>
        <dbReference type="EMBL" id="GHO47417.1"/>
    </source>
</evidence>
<evidence type="ECO:0000259" key="1">
    <source>
        <dbReference type="Pfam" id="PF01261"/>
    </source>
</evidence>
<gene>
    <name evidence="2" type="ORF">KSX_55800</name>
</gene>
<organism evidence="2 3">
    <name type="scientific">Ktedonospora formicarum</name>
    <dbReference type="NCBI Taxonomy" id="2778364"/>
    <lineage>
        <taxon>Bacteria</taxon>
        <taxon>Bacillati</taxon>
        <taxon>Chloroflexota</taxon>
        <taxon>Ktedonobacteria</taxon>
        <taxon>Ktedonobacterales</taxon>
        <taxon>Ktedonobacteraceae</taxon>
        <taxon>Ktedonospora</taxon>
    </lineage>
</organism>